<proteinExistence type="predicted"/>
<organism evidence="1 2">
    <name type="scientific">Decorospora gaudefroyi</name>
    <dbReference type="NCBI Taxonomy" id="184978"/>
    <lineage>
        <taxon>Eukaryota</taxon>
        <taxon>Fungi</taxon>
        <taxon>Dikarya</taxon>
        <taxon>Ascomycota</taxon>
        <taxon>Pezizomycotina</taxon>
        <taxon>Dothideomycetes</taxon>
        <taxon>Pleosporomycetidae</taxon>
        <taxon>Pleosporales</taxon>
        <taxon>Pleosporineae</taxon>
        <taxon>Pleosporaceae</taxon>
        <taxon>Decorospora</taxon>
    </lineage>
</organism>
<dbReference type="Proteomes" id="UP000800040">
    <property type="component" value="Unassembled WGS sequence"/>
</dbReference>
<accession>A0A6A5K3W5</accession>
<evidence type="ECO:0000313" key="2">
    <source>
        <dbReference type="Proteomes" id="UP000800040"/>
    </source>
</evidence>
<dbReference type="OrthoDB" id="3763505at2759"/>
<evidence type="ECO:0000313" key="1">
    <source>
        <dbReference type="EMBL" id="KAF1831481.1"/>
    </source>
</evidence>
<name>A0A6A5K3W5_9PLEO</name>
<protein>
    <submittedName>
        <fullName evidence="1">Uncharacterized protein</fullName>
    </submittedName>
</protein>
<sequence>MLYYSTRAQWLLTQNFRENWRSHWARVEQILYMFRSQPAMTVSTSTASLDAPHTHTHTIQWCKKMAKTYNSGDSLVVTHLTTSPPVHCLYIAEQTGSIIFSVLWSYVKGWSVFT</sequence>
<gene>
    <name evidence="1" type="ORF">BDW02DRAFT_606224</name>
</gene>
<dbReference type="EMBL" id="ML975362">
    <property type="protein sequence ID" value="KAF1831481.1"/>
    <property type="molecule type" value="Genomic_DNA"/>
</dbReference>
<dbReference type="AlphaFoldDB" id="A0A6A5K3W5"/>
<reference evidence="1" key="1">
    <citation type="submission" date="2020-01" db="EMBL/GenBank/DDBJ databases">
        <authorList>
            <consortium name="DOE Joint Genome Institute"/>
            <person name="Haridas S."/>
            <person name="Albert R."/>
            <person name="Binder M."/>
            <person name="Bloem J."/>
            <person name="Labutti K."/>
            <person name="Salamov A."/>
            <person name="Andreopoulos B."/>
            <person name="Baker S.E."/>
            <person name="Barry K."/>
            <person name="Bills G."/>
            <person name="Bluhm B.H."/>
            <person name="Cannon C."/>
            <person name="Castanera R."/>
            <person name="Culley D.E."/>
            <person name="Daum C."/>
            <person name="Ezra D."/>
            <person name="Gonzalez J.B."/>
            <person name="Henrissat B."/>
            <person name="Kuo A."/>
            <person name="Liang C."/>
            <person name="Lipzen A."/>
            <person name="Lutzoni F."/>
            <person name="Magnuson J."/>
            <person name="Mondo S."/>
            <person name="Nolan M."/>
            <person name="Ohm R."/>
            <person name="Pangilinan J."/>
            <person name="Park H.-J."/>
            <person name="Ramirez L."/>
            <person name="Alfaro M."/>
            <person name="Sun H."/>
            <person name="Tritt A."/>
            <person name="Yoshinaga Y."/>
            <person name="Zwiers L.-H."/>
            <person name="Turgeon B.G."/>
            <person name="Goodwin S.B."/>
            <person name="Spatafora J.W."/>
            <person name="Crous P.W."/>
            <person name="Grigoriev I.V."/>
        </authorList>
    </citation>
    <scope>NUCLEOTIDE SEQUENCE</scope>
    <source>
        <strain evidence="1">P77</strain>
    </source>
</reference>
<keyword evidence="2" id="KW-1185">Reference proteome</keyword>